<dbReference type="Proteomes" id="UP001234202">
    <property type="component" value="Unassembled WGS sequence"/>
</dbReference>
<dbReference type="EMBL" id="JASBWV010000002">
    <property type="protein sequence ID" value="KAJ9127465.1"/>
    <property type="molecule type" value="Genomic_DNA"/>
</dbReference>
<reference evidence="1" key="1">
    <citation type="submission" date="2023-04" db="EMBL/GenBank/DDBJ databases">
        <title>Draft Genome sequencing of Naganishia species isolated from polar environments using Oxford Nanopore Technology.</title>
        <authorList>
            <person name="Leo P."/>
            <person name="Venkateswaran K."/>
        </authorList>
    </citation>
    <scope>NUCLEOTIDE SEQUENCE</scope>
    <source>
        <strain evidence="1">DBVPG 5303</strain>
    </source>
</reference>
<name>A0ACC2XTU3_9TREE</name>
<organism evidence="1 2">
    <name type="scientific">Naganishia onofrii</name>
    <dbReference type="NCBI Taxonomy" id="1851511"/>
    <lineage>
        <taxon>Eukaryota</taxon>
        <taxon>Fungi</taxon>
        <taxon>Dikarya</taxon>
        <taxon>Basidiomycota</taxon>
        <taxon>Agaricomycotina</taxon>
        <taxon>Tremellomycetes</taxon>
        <taxon>Filobasidiales</taxon>
        <taxon>Filobasidiaceae</taxon>
        <taxon>Naganishia</taxon>
    </lineage>
</organism>
<accession>A0ACC2XTU3</accession>
<evidence type="ECO:0000313" key="1">
    <source>
        <dbReference type="EMBL" id="KAJ9127465.1"/>
    </source>
</evidence>
<gene>
    <name evidence="1" type="ORF">QFC24_000874</name>
</gene>
<keyword evidence="2" id="KW-1185">Reference proteome</keyword>
<comment type="caution">
    <text evidence="1">The sequence shown here is derived from an EMBL/GenBank/DDBJ whole genome shotgun (WGS) entry which is preliminary data.</text>
</comment>
<protein>
    <submittedName>
        <fullName evidence="1">Uncharacterized protein</fullName>
    </submittedName>
</protein>
<evidence type="ECO:0000313" key="2">
    <source>
        <dbReference type="Proteomes" id="UP001234202"/>
    </source>
</evidence>
<sequence length="661" mass="74345">MHYPFFLSVYTRRSGNELVSLLPTRLPPPPLDLKPPIDSLPSPDPEIPNLVHYVYGLKPPSGGSQRGLEFPYFAYLGMRSAMTVLKPEKIMFHCQYEPTGYWWDQVLNWEGWIDEEDGGARKGLVQVVPARDVTFIGADKRPVKHVSGIQGHRSGASLQQYGGIYLDIDTIILRPFRDAALMMQDTVLAMEAKHLSVAHGRASDDEMTPKGLCNAIIVARPGSTFVKRWLETYEAFDDKQWADHSVRIPWTLAQLYPTTVTVLSERAFFWPMWSAEHIDAVYVKNEYDFEASGQLAYHLWESMAKQYLEDLNPTTIKKGNSSFTRVASRFMAADEEASDITDDTTRKSLQRIIDMKLLQLRAMFNSFLGVLDIKSGAQIIILFGVLNKVAGVYGLISAFTGGTPGQLSFYVYSTATLAVAVWGLRAISAESSSKVLKLAHFYVIDHIIQTIYTLGFARHYWYEVPHDGRRVVNSKAQEDLIRLAVSRGEVSDKMPDNIAEIARGLWEKEEPFARVVLFLAWLVKVSVDRLQNMRHVKNLNASIRGPQIYFILVLYSYASHLKSDTYHTLPLSSSTSDPDRLSTKDQFASTAPAVPTHPAYEGSLDPRDTSKRLAVLKENEEVAHAESEFHWDSDEENSNERSGLNGNAQGKGKGKAVDNER</sequence>
<proteinExistence type="predicted"/>